<dbReference type="InterPro" id="IPR000801">
    <property type="entry name" value="Esterase-like"/>
</dbReference>
<sequence>MAFRSYEHPAAPRRARWRRALSVVVALVATLIVAPAPVGAAAQPTFTSGHGIEVRNVLRSTPRSYVVNIHTGAVDTRAIAWDYHDVIVTLPEGYNPALSYPVLYLFHGRGQGPGAWHNEADVEGITRGFPFITVTAEAGKAGWATNWVNQSAGVQQWDTFHLDQLVPWIDQNLNTIREREGRAIAGFSMGAFAAIRHATHRPGLFRFAAGFSGGYNLEDVRMRTAVTGSMEIEGFPLDGPFGAPGDGSWAFNNPQHRVGALSGVHTVLYGGTQHGDPLEAQAHRLSYEFHQHLLANGITNSWFVEYDCAHNIHCAGWQGLRRELPVMRDVLWDPR</sequence>
<dbReference type="InterPro" id="IPR029058">
    <property type="entry name" value="AB_hydrolase_fold"/>
</dbReference>
<name>A0A542DMH2_AMYCI</name>
<dbReference type="Gene3D" id="3.40.50.1820">
    <property type="entry name" value="alpha/beta hydrolase"/>
    <property type="match status" value="1"/>
</dbReference>
<evidence type="ECO:0000313" key="1">
    <source>
        <dbReference type="EMBL" id="TQJ04290.1"/>
    </source>
</evidence>
<proteinExistence type="predicted"/>
<dbReference type="AlphaFoldDB" id="A0A542DMH2"/>
<keyword evidence="2" id="KW-1185">Reference proteome</keyword>
<organism evidence="1 2">
    <name type="scientific">Amycolatopsis cihanbeyliensis</name>
    <dbReference type="NCBI Taxonomy" id="1128664"/>
    <lineage>
        <taxon>Bacteria</taxon>
        <taxon>Bacillati</taxon>
        <taxon>Actinomycetota</taxon>
        <taxon>Actinomycetes</taxon>
        <taxon>Pseudonocardiales</taxon>
        <taxon>Pseudonocardiaceae</taxon>
        <taxon>Amycolatopsis</taxon>
    </lineage>
</organism>
<dbReference type="EMBL" id="VFML01000001">
    <property type="protein sequence ID" value="TQJ04290.1"/>
    <property type="molecule type" value="Genomic_DNA"/>
</dbReference>
<keyword evidence="1" id="KW-0378">Hydrolase</keyword>
<dbReference type="Proteomes" id="UP000320876">
    <property type="component" value="Unassembled WGS sequence"/>
</dbReference>
<dbReference type="InterPro" id="IPR050583">
    <property type="entry name" value="Mycobacterial_A85_antigen"/>
</dbReference>
<protein>
    <submittedName>
        <fullName evidence="1">S-formylglutathione hydrolase FrmB</fullName>
    </submittedName>
</protein>
<dbReference type="RefSeq" id="WP_170220875.1">
    <property type="nucleotide sequence ID" value="NZ_VFML01000001.1"/>
</dbReference>
<evidence type="ECO:0000313" key="2">
    <source>
        <dbReference type="Proteomes" id="UP000320876"/>
    </source>
</evidence>
<reference evidence="1 2" key="1">
    <citation type="submission" date="2019-06" db="EMBL/GenBank/DDBJ databases">
        <title>Sequencing the genomes of 1000 actinobacteria strains.</title>
        <authorList>
            <person name="Klenk H.-P."/>
        </authorList>
    </citation>
    <scope>NUCLEOTIDE SEQUENCE [LARGE SCALE GENOMIC DNA]</scope>
    <source>
        <strain evidence="1 2">DSM 45679</strain>
    </source>
</reference>
<gene>
    <name evidence="1" type="ORF">FB471_4076</name>
</gene>
<comment type="caution">
    <text evidence="1">The sequence shown here is derived from an EMBL/GenBank/DDBJ whole genome shotgun (WGS) entry which is preliminary data.</text>
</comment>
<dbReference type="PANTHER" id="PTHR48098:SF1">
    <property type="entry name" value="DIACYLGLYCEROL ACYLTRANSFERASE_MYCOLYLTRANSFERASE AG85A"/>
    <property type="match status" value="1"/>
</dbReference>
<accession>A0A542DMH2</accession>
<dbReference type="Pfam" id="PF00756">
    <property type="entry name" value="Esterase"/>
    <property type="match status" value="1"/>
</dbReference>
<dbReference type="GO" id="GO:0016787">
    <property type="term" value="F:hydrolase activity"/>
    <property type="evidence" value="ECO:0007669"/>
    <property type="project" value="UniProtKB-KW"/>
</dbReference>
<dbReference type="PANTHER" id="PTHR48098">
    <property type="entry name" value="ENTEROCHELIN ESTERASE-RELATED"/>
    <property type="match status" value="1"/>
</dbReference>
<dbReference type="SUPFAM" id="SSF53474">
    <property type="entry name" value="alpha/beta-Hydrolases"/>
    <property type="match status" value="1"/>
</dbReference>
<dbReference type="GO" id="GO:0016747">
    <property type="term" value="F:acyltransferase activity, transferring groups other than amino-acyl groups"/>
    <property type="evidence" value="ECO:0007669"/>
    <property type="project" value="TreeGrafter"/>
</dbReference>